<gene>
    <name evidence="1" type="ORF">R3P38DRAFT_3270753</name>
</gene>
<organism evidence="1 2">
    <name type="scientific">Favolaschia claudopus</name>
    <dbReference type="NCBI Taxonomy" id="2862362"/>
    <lineage>
        <taxon>Eukaryota</taxon>
        <taxon>Fungi</taxon>
        <taxon>Dikarya</taxon>
        <taxon>Basidiomycota</taxon>
        <taxon>Agaricomycotina</taxon>
        <taxon>Agaricomycetes</taxon>
        <taxon>Agaricomycetidae</taxon>
        <taxon>Agaricales</taxon>
        <taxon>Marasmiineae</taxon>
        <taxon>Mycenaceae</taxon>
        <taxon>Favolaschia</taxon>
    </lineage>
</organism>
<evidence type="ECO:0000313" key="2">
    <source>
        <dbReference type="Proteomes" id="UP001362999"/>
    </source>
</evidence>
<protein>
    <recommendedName>
        <fullName evidence="3">F-box domain-containing protein</fullName>
    </recommendedName>
</protein>
<comment type="caution">
    <text evidence="1">The sequence shown here is derived from an EMBL/GenBank/DDBJ whole genome shotgun (WGS) entry which is preliminary data.</text>
</comment>
<evidence type="ECO:0008006" key="3">
    <source>
        <dbReference type="Google" id="ProtNLM"/>
    </source>
</evidence>
<evidence type="ECO:0000313" key="1">
    <source>
        <dbReference type="EMBL" id="KAK7023234.1"/>
    </source>
</evidence>
<dbReference type="AlphaFoldDB" id="A0AAW0BBM6"/>
<dbReference type="Proteomes" id="UP001362999">
    <property type="component" value="Unassembled WGS sequence"/>
</dbReference>
<sequence length="379" mass="42712">MSPSSRRDNNIFDVQELTDYCLDFLHDSLPELKQCALVSRSWTKTSQLHIFYHIAIGSPKYSYGDATVSAAASRRWQLLSAVLSTSPRFLDLVKSMSIFLDSALRVDLSSFAQFAFPHLRHISVSGNWTPLVLRPIHQLFGIGTLSSISISGNFSSLDEVAGVLSGCSPTIKKLSFLSVQTHFVALQLPSDEDDNINKNKIEITSLDLCWSPGIHHWLNSPHCFFDFSNLKRLRLNENTSLPSWPAFASCIPRVEYLQFQPQLSANQPLGLAQFTHLKCIEMLIEFRDDIASALKTLTTIAHTNEIQTLRFRLTHANSIPNAETGSVDMDRQLVALPLPYLKTVELVYITSPLTNIAENLPLLHARKLVRVLHRRRIFD</sequence>
<reference evidence="1 2" key="1">
    <citation type="journal article" date="2024" name="J Genomics">
        <title>Draft genome sequencing and assembly of Favolaschia claudopus CIRM-BRFM 2984 isolated from oak limbs.</title>
        <authorList>
            <person name="Navarro D."/>
            <person name="Drula E."/>
            <person name="Chaduli D."/>
            <person name="Cazenave R."/>
            <person name="Ahrendt S."/>
            <person name="Wang J."/>
            <person name="Lipzen A."/>
            <person name="Daum C."/>
            <person name="Barry K."/>
            <person name="Grigoriev I.V."/>
            <person name="Favel A."/>
            <person name="Rosso M.N."/>
            <person name="Martin F."/>
        </authorList>
    </citation>
    <scope>NUCLEOTIDE SEQUENCE [LARGE SCALE GENOMIC DNA]</scope>
    <source>
        <strain evidence="1 2">CIRM-BRFM 2984</strain>
    </source>
</reference>
<dbReference type="Gene3D" id="3.80.10.10">
    <property type="entry name" value="Ribonuclease Inhibitor"/>
    <property type="match status" value="1"/>
</dbReference>
<dbReference type="EMBL" id="JAWWNJ010000036">
    <property type="protein sequence ID" value="KAK7023234.1"/>
    <property type="molecule type" value="Genomic_DNA"/>
</dbReference>
<accession>A0AAW0BBM6</accession>
<proteinExistence type="predicted"/>
<keyword evidence="2" id="KW-1185">Reference proteome</keyword>
<name>A0AAW0BBM6_9AGAR</name>
<dbReference type="SUPFAM" id="SSF52047">
    <property type="entry name" value="RNI-like"/>
    <property type="match status" value="1"/>
</dbReference>
<dbReference type="InterPro" id="IPR032675">
    <property type="entry name" value="LRR_dom_sf"/>
</dbReference>